<dbReference type="AlphaFoldDB" id="A0ABC8TVG8"/>
<keyword evidence="5" id="KW-1185">Reference proteome</keyword>
<evidence type="ECO:0000313" key="5">
    <source>
        <dbReference type="Proteomes" id="UP001642360"/>
    </source>
</evidence>
<dbReference type="InterPro" id="IPR008927">
    <property type="entry name" value="6-PGluconate_DH-like_C_sf"/>
</dbReference>
<evidence type="ECO:0000256" key="2">
    <source>
        <dbReference type="ARBA" id="ARBA00023239"/>
    </source>
</evidence>
<sequence length="112" mass="13023">MQEDKRSGFFFFLVKLLAKGSMSTMIIARHTQIRRILSRWHSSLWLKRPAEHFLKVFVKAVDLDISAVMGMGFLLYRGGIMFWADSVGSNYIYSRLNEWSNMYGGFFKPSSI</sequence>
<dbReference type="SUPFAM" id="SSF48179">
    <property type="entry name" value="6-phosphogluconate dehydrogenase C-terminal domain-like"/>
    <property type="match status" value="1"/>
</dbReference>
<dbReference type="PANTHER" id="PTHR23309:SF9">
    <property type="entry name" value="PEROXISOMAL FATTY ACID BETA-OXIDATION MULTIFUNCTIONAL PROTEIN MFP2"/>
    <property type="match status" value="1"/>
</dbReference>
<evidence type="ECO:0000313" key="4">
    <source>
        <dbReference type="EMBL" id="CAK9173421.1"/>
    </source>
</evidence>
<dbReference type="Gene3D" id="1.10.1040.10">
    <property type="entry name" value="N-(1-d-carboxylethyl)-l-norvaline Dehydrogenase, domain 2"/>
    <property type="match status" value="1"/>
</dbReference>
<keyword evidence="3" id="KW-0511">Multifunctional enzyme</keyword>
<proteinExistence type="predicted"/>
<dbReference type="Proteomes" id="UP001642360">
    <property type="component" value="Unassembled WGS sequence"/>
</dbReference>
<dbReference type="InterPro" id="IPR013328">
    <property type="entry name" value="6PGD_dom2"/>
</dbReference>
<name>A0ABC8TVG8_9AQUA</name>
<keyword evidence="2" id="KW-0456">Lyase</keyword>
<organism evidence="4 5">
    <name type="scientific">Ilex paraguariensis</name>
    <name type="common">yerba mate</name>
    <dbReference type="NCBI Taxonomy" id="185542"/>
    <lineage>
        <taxon>Eukaryota</taxon>
        <taxon>Viridiplantae</taxon>
        <taxon>Streptophyta</taxon>
        <taxon>Embryophyta</taxon>
        <taxon>Tracheophyta</taxon>
        <taxon>Spermatophyta</taxon>
        <taxon>Magnoliopsida</taxon>
        <taxon>eudicotyledons</taxon>
        <taxon>Gunneridae</taxon>
        <taxon>Pentapetalae</taxon>
        <taxon>asterids</taxon>
        <taxon>campanulids</taxon>
        <taxon>Aquifoliales</taxon>
        <taxon>Aquifoliaceae</taxon>
        <taxon>Ilex</taxon>
    </lineage>
</organism>
<keyword evidence="1" id="KW-0413">Isomerase</keyword>
<dbReference type="PANTHER" id="PTHR23309">
    <property type="entry name" value="3-HYDROXYACYL-COA DEHYROGENASE"/>
    <property type="match status" value="1"/>
</dbReference>
<dbReference type="GO" id="GO:0016853">
    <property type="term" value="F:isomerase activity"/>
    <property type="evidence" value="ECO:0007669"/>
    <property type="project" value="UniProtKB-KW"/>
</dbReference>
<accession>A0ABC8TVG8</accession>
<evidence type="ECO:0000256" key="1">
    <source>
        <dbReference type="ARBA" id="ARBA00023235"/>
    </source>
</evidence>
<protein>
    <submittedName>
        <fullName evidence="4">Uncharacterized protein</fullName>
    </submittedName>
</protein>
<dbReference type="GO" id="GO:0016829">
    <property type="term" value="F:lyase activity"/>
    <property type="evidence" value="ECO:0007669"/>
    <property type="project" value="UniProtKB-KW"/>
</dbReference>
<gene>
    <name evidence="4" type="ORF">ILEXP_LOCUS43152</name>
</gene>
<evidence type="ECO:0000256" key="3">
    <source>
        <dbReference type="ARBA" id="ARBA00023268"/>
    </source>
</evidence>
<reference evidence="4 5" key="1">
    <citation type="submission" date="2024-02" db="EMBL/GenBank/DDBJ databases">
        <authorList>
            <person name="Vignale AGUSTIN F."/>
            <person name="Sosa J E."/>
            <person name="Modenutti C."/>
        </authorList>
    </citation>
    <scope>NUCLEOTIDE SEQUENCE [LARGE SCALE GENOMIC DNA]</scope>
</reference>
<dbReference type="EMBL" id="CAUOFW020006168">
    <property type="protein sequence ID" value="CAK9173421.1"/>
    <property type="molecule type" value="Genomic_DNA"/>
</dbReference>
<comment type="caution">
    <text evidence="4">The sequence shown here is derived from an EMBL/GenBank/DDBJ whole genome shotgun (WGS) entry which is preliminary data.</text>
</comment>